<dbReference type="InterPro" id="IPR045197">
    <property type="entry name" value="NUP210-like"/>
</dbReference>
<sequence length="1869" mass="202190">MLCALVGILSFLSVDAYRLNVPRVLLPYHPSVPVSFVLEVTHPTGGCFSWRSTRPDIVSVKLIDTGMGSKCSDRAEIRSVAKPGGIGSSELSAVIFAEDKGSGTTLSCGVTVDEIATISIETTTKVLFVDAAPARMTVDAFNAEGDRFSTLSEISLDWELSANGFKGERPLRIVPFEQSTYEAPAEIVRLEKNRKKGYVILIEGVSTGSAALTAKFSDSYLQKVKAHTVELAVVANLLLVPSHDLYVPLETVVPFQVLIIKQFGTEVVPMPSSAYNLQVDSSDVAKLDESSSSIRAISRGNTAIHLLSSNVDIRAKAGIRPPSTAIHVTDPESLQWHVSGENWMLQTGQTYVINIDLLDEHGNVMFIGDNLRFSTEIDKSLFRVGRSTRNSTWLTVTPLRPSKTALKSRFVGILDENGREIAQNGRVHGDQQVAIVDPVKIVPSVVFLPALHKYKSNWDFKATGGSGLFEWIIGDSHVASIESSSGRIVANSIGSTVVTAVDKRNSLLTDQAKVHVLDAAGIHFGETVRETFVGSDLVLNIALFGHLPNGSQQVAFHDCRNVPFRVEVGDASLLEHVDDAPSTIPTVGTGCGTVTLNGLASGDTRVVVSFDHFKATIDVSVYEKLELTTDDTAVAIGSSHAIEILGGPRPWILESSNFYRTASNAKNFNVDFDNEKIVVECGAEETLGSFDLRVGNKKSPSLPLPVHATVSVTVCCARPTRLEIVSEKAQPLKCPTSVHALLIGTNERVRLRGYGVCGGTARELQSIDGLEVKWSSSDSKILKVEKTGVEKENLFASLSSKSTSGVATITADVGSVKSAGKLAKHLTAKYEVTVAEPISIDPTRLVLWNEAISTGTFNIHGGSGYFAVEEEGSNNWPVGVALKGRLLQVTPKQNGQTTLRVADACFVGQTAEANVRIADIHSLNIQSPHFVEVGQEVEVEIVAQDEKGETFVRENRALADAALDASNSHAVLRKIDGLRYVLRAESIGSVSLTATAKSTSGRALASRPRVVQIFSPIFLQPKILTLIPESTFQLEVVGGPQPTPPLHFALNSSKVASVEPNALITSKDLGWTSITGTVKVGDGHVSKDTVVLRVVSLGGIALFASSRRIEAGANVHVRLRGLVAGAADEEPFAFGGALYPFKVTWSVSDPSVLQTIHPMGSDVSETNENKFAIWFHASRTGSVTVKVHVELNEKAKKHFVGSTRVLNAETTISVEQPFALVNPEVQVGAVRIAPNSQIDLKTAWPQSSVVYSVSAESSARISVTSSGQLRSGAREGFAAVTLRRKDSTDNETNLVPVLVSRVHSLDVQLLNELKVVQAKAPLLGLPVGAEVQLQVVFRDSKGRQLIAAANKINYRPHRFDLTDITATNNNNTLAIVLKAPGETVLQISDATTREIATFVRLSAAETLLPTTALRNLNDLLVSDILCFQPAVVGENLKWSSKSSNEGRIQWISGESGVARLAKEGATHVTSKTDVQTLHSNLVIHKPHALRFTDRQKPSIVSNDDSNYVFTITTATNNTKDKSTSIYGDCSAEQQKVLEKDVVPPFECFVEFVSKGKNLPAVNWLSASPVFDKDFGYGCKIARFDDSLTSTPLSVPPEMEKNQFDVQVTARWNLDGTKIEQATIRVPFYFALRVEEKELALSNADHLGAALSIWAPRYHKSDIVVRGCEGEIVKIVSTSQTAKHVSHATHFYNVLLNVKSAALFSELAKTCHVTVENAKTSQVIRVPVKVRLVDEAAKHVYNALESKGMTDIVLIVLQKYSHLIPSMMATCVVGIAVILAFLYIKYNYLERRGSYNDTSRFNETSMHHTSIASSVPSSPSSSAFFRDSPIFKSTPIAGSPAFLPNNRLRHGLGSGGDGRLWTSDNKNSRC</sequence>
<feature type="domain" description="BIG2" evidence="11">
    <location>
        <begin position="435"/>
        <end position="512"/>
    </location>
</feature>
<dbReference type="InterPro" id="IPR058779">
    <property type="entry name" value="Ig_NUP210_13th"/>
</dbReference>
<dbReference type="Pfam" id="PF26182">
    <property type="entry name" value="Ig_NUP210_5th"/>
    <property type="match status" value="1"/>
</dbReference>
<evidence type="ECO:0000256" key="2">
    <source>
        <dbReference type="ARBA" id="ARBA00007313"/>
    </source>
</evidence>
<dbReference type="PANTHER" id="PTHR23019">
    <property type="entry name" value="NUCLEAR PORE MEMBRANE GLYCOPROTEIN GP210-RELATED"/>
    <property type="match status" value="1"/>
</dbReference>
<evidence type="ECO:0000256" key="10">
    <source>
        <dbReference type="SAM" id="SignalP"/>
    </source>
</evidence>
<evidence type="ECO:0000259" key="11">
    <source>
        <dbReference type="SMART" id="SM00635"/>
    </source>
</evidence>
<keyword evidence="8" id="KW-0539">Nucleus</keyword>
<evidence type="ECO:0000256" key="9">
    <source>
        <dbReference type="SAM" id="Phobius"/>
    </source>
</evidence>
<dbReference type="PANTHER" id="PTHR23019:SF0">
    <property type="entry name" value="NUCLEAR PORE MEMBRANE GLYCOPROTEIN 210"/>
    <property type="match status" value="1"/>
</dbReference>
<keyword evidence="13" id="KW-1185">Reference proteome</keyword>
<evidence type="ECO:0000256" key="7">
    <source>
        <dbReference type="ARBA" id="ARBA00023180"/>
    </source>
</evidence>
<dbReference type="Pfam" id="PF22957">
    <property type="entry name" value="NUP210_Ig"/>
    <property type="match status" value="1"/>
</dbReference>
<feature type="signal peptide" evidence="10">
    <location>
        <begin position="1"/>
        <end position="16"/>
    </location>
</feature>
<evidence type="ECO:0000313" key="13">
    <source>
        <dbReference type="Proteomes" id="UP000835052"/>
    </source>
</evidence>
<dbReference type="InterPro" id="IPR055097">
    <property type="entry name" value="Ig_NUP210_2nd"/>
</dbReference>
<accession>A0A8S1GS27</accession>
<dbReference type="InterPro" id="IPR056898">
    <property type="entry name" value="Ig_NUP210_6th"/>
</dbReference>
<dbReference type="OrthoDB" id="361283at2759"/>
<keyword evidence="6 9" id="KW-0472">Membrane</keyword>
<reference evidence="12" key="1">
    <citation type="submission" date="2020-10" db="EMBL/GenBank/DDBJ databases">
        <authorList>
            <person name="Kikuchi T."/>
        </authorList>
    </citation>
    <scope>NUCLEOTIDE SEQUENCE</scope>
    <source>
        <strain evidence="12">NKZ352</strain>
    </source>
</reference>
<dbReference type="InterPro" id="IPR055099">
    <property type="entry name" value="Ig_NUP210_7th"/>
</dbReference>
<keyword evidence="7" id="KW-0325">Glycoprotein</keyword>
<feature type="domain" description="BIG2" evidence="11">
    <location>
        <begin position="1013"/>
        <end position="1088"/>
    </location>
</feature>
<dbReference type="Pfam" id="PF24902">
    <property type="entry name" value="Ig_NUP210_9th"/>
    <property type="match status" value="1"/>
</dbReference>
<keyword evidence="4 10" id="KW-0732">Signal</keyword>
<feature type="chain" id="PRO_5035866743" description="BIG2 domain-containing protein" evidence="10">
    <location>
        <begin position="17"/>
        <end position="1869"/>
    </location>
</feature>
<dbReference type="EMBL" id="CAJGYM010000004">
    <property type="protein sequence ID" value="CAD6186079.1"/>
    <property type="molecule type" value="Genomic_DNA"/>
</dbReference>
<evidence type="ECO:0000256" key="4">
    <source>
        <dbReference type="ARBA" id="ARBA00022729"/>
    </source>
</evidence>
<dbReference type="InterPro" id="IPR008964">
    <property type="entry name" value="Invasin/intimin_cell_adhesion"/>
</dbReference>
<dbReference type="Pfam" id="PF22962">
    <property type="entry name" value="Ig_NUP210_7th"/>
    <property type="match status" value="1"/>
</dbReference>
<dbReference type="GO" id="GO:0031965">
    <property type="term" value="C:nuclear membrane"/>
    <property type="evidence" value="ECO:0007669"/>
    <property type="project" value="UniProtKB-SubCell"/>
</dbReference>
<dbReference type="InterPro" id="IPR056897">
    <property type="entry name" value="Ig_NUP210_4th"/>
</dbReference>
<dbReference type="Pfam" id="PF22969">
    <property type="entry name" value="Ig_NUP210_2nd"/>
    <property type="match status" value="1"/>
</dbReference>
<organism evidence="12 13">
    <name type="scientific">Caenorhabditis auriculariae</name>
    <dbReference type="NCBI Taxonomy" id="2777116"/>
    <lineage>
        <taxon>Eukaryota</taxon>
        <taxon>Metazoa</taxon>
        <taxon>Ecdysozoa</taxon>
        <taxon>Nematoda</taxon>
        <taxon>Chromadorea</taxon>
        <taxon>Rhabditida</taxon>
        <taxon>Rhabditina</taxon>
        <taxon>Rhabditomorpha</taxon>
        <taxon>Rhabditoidea</taxon>
        <taxon>Rhabditidae</taxon>
        <taxon>Peloderinae</taxon>
        <taxon>Caenorhabditis</taxon>
    </lineage>
</organism>
<dbReference type="Pfam" id="PF26181">
    <property type="entry name" value="Ig_NUP210_13th"/>
    <property type="match status" value="1"/>
</dbReference>
<dbReference type="InterPro" id="IPR055096">
    <property type="entry name" value="Ig_NUP210_1st"/>
</dbReference>
<name>A0A8S1GS27_9PELO</name>
<dbReference type="InterPro" id="IPR055095">
    <property type="entry name" value="NUP210_Ig_C"/>
</dbReference>
<dbReference type="Pfam" id="PF24991">
    <property type="entry name" value="Ig_NUP210_4th"/>
    <property type="match status" value="1"/>
</dbReference>
<evidence type="ECO:0000256" key="3">
    <source>
        <dbReference type="ARBA" id="ARBA00022692"/>
    </source>
</evidence>
<dbReference type="InterPro" id="IPR055098">
    <property type="entry name" value="Ig_NUP210_3rd"/>
</dbReference>
<evidence type="ECO:0000256" key="1">
    <source>
        <dbReference type="ARBA" id="ARBA00004590"/>
    </source>
</evidence>
<comment type="caution">
    <text evidence="12">The sequence shown here is derived from an EMBL/GenBank/DDBJ whole genome shotgun (WGS) entry which is preliminary data.</text>
</comment>
<dbReference type="Pfam" id="PF24935">
    <property type="entry name" value="Ig_NUP210_6th"/>
    <property type="match status" value="1"/>
</dbReference>
<comment type="similarity">
    <text evidence="2">Belongs to the NUP210 family.</text>
</comment>
<dbReference type="GO" id="GO:0005643">
    <property type="term" value="C:nuclear pore"/>
    <property type="evidence" value="ECO:0007669"/>
    <property type="project" value="TreeGrafter"/>
</dbReference>
<evidence type="ECO:0000313" key="12">
    <source>
        <dbReference type="EMBL" id="CAD6186079.1"/>
    </source>
</evidence>
<proteinExistence type="inferred from homology"/>
<dbReference type="Proteomes" id="UP000835052">
    <property type="component" value="Unassembled WGS sequence"/>
</dbReference>
<dbReference type="Pfam" id="PF22959">
    <property type="entry name" value="Ig_NUP210_15th"/>
    <property type="match status" value="1"/>
</dbReference>
<dbReference type="InterPro" id="IPR003343">
    <property type="entry name" value="Big_2"/>
</dbReference>
<dbReference type="InterPro" id="IPR056899">
    <property type="entry name" value="Ig_NUP210_9th"/>
</dbReference>
<comment type="subcellular location">
    <subcellularLocation>
        <location evidence="1">Nucleus membrane</location>
        <topology evidence="1">Single-pass membrane protein</topology>
    </subcellularLocation>
</comment>
<dbReference type="Pfam" id="PF22963">
    <property type="entry name" value="Ig_NUP210_3rd"/>
    <property type="match status" value="1"/>
</dbReference>
<evidence type="ECO:0000256" key="6">
    <source>
        <dbReference type="ARBA" id="ARBA00023136"/>
    </source>
</evidence>
<evidence type="ECO:0000256" key="8">
    <source>
        <dbReference type="ARBA" id="ARBA00023242"/>
    </source>
</evidence>
<feature type="transmembrane region" description="Helical" evidence="9">
    <location>
        <begin position="1762"/>
        <end position="1783"/>
    </location>
</feature>
<protein>
    <recommendedName>
        <fullName evidence="11">BIG2 domain-containing protein</fullName>
    </recommendedName>
</protein>
<evidence type="ECO:0000256" key="5">
    <source>
        <dbReference type="ARBA" id="ARBA00022989"/>
    </source>
</evidence>
<keyword evidence="3 9" id="KW-0812">Transmembrane</keyword>
<keyword evidence="5 9" id="KW-1133">Transmembrane helix</keyword>
<dbReference type="Pfam" id="PF22967">
    <property type="entry name" value="Ig_NUP210_1st"/>
    <property type="match status" value="1"/>
</dbReference>
<gene>
    <name evidence="12" type="ORF">CAUJ_LOCUS1998</name>
</gene>
<dbReference type="InterPro" id="IPR055094">
    <property type="entry name" value="NUP210_Ig15"/>
</dbReference>
<dbReference type="SMART" id="SM00635">
    <property type="entry name" value="BID_2"/>
    <property type="match status" value="2"/>
</dbReference>
<dbReference type="SUPFAM" id="SSF49373">
    <property type="entry name" value="Invasin/intimin cell-adhesion fragments"/>
    <property type="match status" value="1"/>
</dbReference>